<dbReference type="InterPro" id="IPR036761">
    <property type="entry name" value="TTHA0802/YceI-like_sf"/>
</dbReference>
<comment type="caution">
    <text evidence="2">The sequence shown here is derived from an EMBL/GenBank/DDBJ whole genome shotgun (WGS) entry which is preliminary data.</text>
</comment>
<dbReference type="Gene3D" id="2.40.128.110">
    <property type="entry name" value="Lipid/polyisoprenoid-binding, YceI-like"/>
    <property type="match status" value="1"/>
</dbReference>
<dbReference type="InterPro" id="IPR007372">
    <property type="entry name" value="Lipid/polyisoprenoid-bd_YceI"/>
</dbReference>
<organism evidence="2">
    <name type="scientific">mine drainage metagenome</name>
    <dbReference type="NCBI Taxonomy" id="410659"/>
    <lineage>
        <taxon>unclassified sequences</taxon>
        <taxon>metagenomes</taxon>
        <taxon>ecological metagenomes</taxon>
    </lineage>
</organism>
<dbReference type="AlphaFoldDB" id="A0A1J5P5E1"/>
<dbReference type="SMART" id="SM00867">
    <property type="entry name" value="YceI"/>
    <property type="match status" value="1"/>
</dbReference>
<dbReference type="EMBL" id="MLJW01006627">
    <property type="protein sequence ID" value="OIQ66402.1"/>
    <property type="molecule type" value="Genomic_DNA"/>
</dbReference>
<dbReference type="SUPFAM" id="SSF101874">
    <property type="entry name" value="YceI-like"/>
    <property type="match status" value="1"/>
</dbReference>
<sequence length="246" mass="26509">MDMKSAAIVLFSVATVITLPGCTAISPTSPAGRAAPTQSERTELQAGYAALRAAGGKVFTLDPRKSVIRIYVFRGGRAARLGHNHVLSAPRFAGFLYLPAAGTANARFDLEFRLDQLEIDNPAYRSVLGNAFASALTAEDIDGVRKHMLGNDNLQADRFPFVRIHSMQIVGESPKFAVKVQIEMHGQKREMWIPLSVEGLPDSVAVTGALVLRQTDFGVQPYSALGGFLAVQDEVVIEFKLLGVPG</sequence>
<feature type="domain" description="Lipid/polyisoprenoid-binding YceI-like" evidence="1">
    <location>
        <begin position="58"/>
        <end position="244"/>
    </location>
</feature>
<protein>
    <submittedName>
        <fullName evidence="2">YceI-like domain protein</fullName>
    </submittedName>
</protein>
<name>A0A1J5P5E1_9ZZZZ</name>
<gene>
    <name evidence="2" type="ORF">GALL_520270</name>
</gene>
<accession>A0A1J5P5E1</accession>
<dbReference type="Pfam" id="PF04264">
    <property type="entry name" value="YceI"/>
    <property type="match status" value="1"/>
</dbReference>
<evidence type="ECO:0000259" key="1">
    <source>
        <dbReference type="SMART" id="SM00867"/>
    </source>
</evidence>
<evidence type="ECO:0000313" key="2">
    <source>
        <dbReference type="EMBL" id="OIQ66402.1"/>
    </source>
</evidence>
<proteinExistence type="predicted"/>
<reference evidence="2" key="1">
    <citation type="submission" date="2016-10" db="EMBL/GenBank/DDBJ databases">
        <title>Sequence of Gallionella enrichment culture.</title>
        <authorList>
            <person name="Poehlein A."/>
            <person name="Muehling M."/>
            <person name="Daniel R."/>
        </authorList>
    </citation>
    <scope>NUCLEOTIDE SEQUENCE</scope>
</reference>